<dbReference type="OrthoDB" id="9802525at2"/>
<dbReference type="PANTHER" id="PTHR12526:SF640">
    <property type="entry name" value="COLANIC ACID BIOSYNTHESIS GLYCOSYLTRANSFERASE WCAL-RELATED"/>
    <property type="match status" value="1"/>
</dbReference>
<dbReference type="EC" id="2.4.1.284" evidence="5"/>
<dbReference type="Proteomes" id="UP000322699">
    <property type="component" value="Unassembled WGS sequence"/>
</dbReference>
<dbReference type="GO" id="GO:0102318">
    <property type="term" value="F:2-deoxystreptamine glucosyltransferase activity"/>
    <property type="evidence" value="ECO:0007669"/>
    <property type="project" value="UniProtKB-EC"/>
</dbReference>
<dbReference type="Gene3D" id="3.40.50.2000">
    <property type="entry name" value="Glycogen Phosphorylase B"/>
    <property type="match status" value="2"/>
</dbReference>
<evidence type="ECO:0000256" key="2">
    <source>
        <dbReference type="ARBA" id="ARBA00022676"/>
    </source>
</evidence>
<dbReference type="SUPFAM" id="SSF53756">
    <property type="entry name" value="UDP-Glycosyltransferase/glycogen phosphorylase"/>
    <property type="match status" value="1"/>
</dbReference>
<feature type="domain" description="Glycosyl transferase family 1" evidence="4">
    <location>
        <begin position="260"/>
        <end position="419"/>
    </location>
</feature>
<keyword evidence="2 5" id="KW-0328">Glycosyltransferase</keyword>
<comment type="similarity">
    <text evidence="1">Belongs to the glycosyltransferase group 1 family. Glycosyltransferase 4 subfamily.</text>
</comment>
<name>A0A5B1CI61_9BACT</name>
<evidence type="ECO:0000256" key="1">
    <source>
        <dbReference type="ARBA" id="ARBA00009481"/>
    </source>
</evidence>
<dbReference type="CDD" id="cd03801">
    <property type="entry name" value="GT4_PimA-like"/>
    <property type="match status" value="1"/>
</dbReference>
<gene>
    <name evidence="5" type="primary">kanF</name>
    <name evidence="5" type="ORF">LF1_19110</name>
</gene>
<evidence type="ECO:0000259" key="4">
    <source>
        <dbReference type="Pfam" id="PF00534"/>
    </source>
</evidence>
<evidence type="ECO:0000313" key="5">
    <source>
        <dbReference type="EMBL" id="KAA1259379.1"/>
    </source>
</evidence>
<dbReference type="AlphaFoldDB" id="A0A5B1CI61"/>
<comment type="caution">
    <text evidence="5">The sequence shown here is derived from an EMBL/GenBank/DDBJ whole genome shotgun (WGS) entry which is preliminary data.</text>
</comment>
<reference evidence="5 6" key="1">
    <citation type="submission" date="2019-08" db="EMBL/GenBank/DDBJ databases">
        <title>Deep-cultivation of Planctomycetes and their phenomic and genomic characterization uncovers novel biology.</title>
        <authorList>
            <person name="Wiegand S."/>
            <person name="Jogler M."/>
            <person name="Boedeker C."/>
            <person name="Pinto D."/>
            <person name="Vollmers J."/>
            <person name="Rivas-Marin E."/>
            <person name="Kohn T."/>
            <person name="Peeters S.H."/>
            <person name="Heuer A."/>
            <person name="Rast P."/>
            <person name="Oberbeckmann S."/>
            <person name="Bunk B."/>
            <person name="Jeske O."/>
            <person name="Meyerdierks A."/>
            <person name="Storesund J.E."/>
            <person name="Kallscheuer N."/>
            <person name="Luecker S."/>
            <person name="Lage O.M."/>
            <person name="Pohl T."/>
            <person name="Merkel B.J."/>
            <person name="Hornburger P."/>
            <person name="Mueller R.-W."/>
            <person name="Bruemmer F."/>
            <person name="Labrenz M."/>
            <person name="Spormann A.M."/>
            <person name="Op Den Camp H."/>
            <person name="Overmann J."/>
            <person name="Amann R."/>
            <person name="Jetten M.S.M."/>
            <person name="Mascher T."/>
            <person name="Medema M.H."/>
            <person name="Devos D.P."/>
            <person name="Kaster A.-K."/>
            <person name="Ovreas L."/>
            <person name="Rohde M."/>
            <person name="Galperin M.Y."/>
            <person name="Jogler C."/>
        </authorList>
    </citation>
    <scope>NUCLEOTIDE SEQUENCE [LARGE SCALE GENOMIC DNA]</scope>
    <source>
        <strain evidence="5 6">LF1</strain>
    </source>
</reference>
<dbReference type="RefSeq" id="WP_068264582.1">
    <property type="nucleotide sequence ID" value="NZ_LWSK01000064.1"/>
</dbReference>
<evidence type="ECO:0000256" key="3">
    <source>
        <dbReference type="ARBA" id="ARBA00022679"/>
    </source>
</evidence>
<dbReference type="InterPro" id="IPR001296">
    <property type="entry name" value="Glyco_trans_1"/>
</dbReference>
<proteinExistence type="inferred from homology"/>
<keyword evidence="3 5" id="KW-0808">Transferase</keyword>
<accession>A0A5B1CI61</accession>
<dbReference type="EMBL" id="VRLW01000001">
    <property type="protein sequence ID" value="KAA1259379.1"/>
    <property type="molecule type" value="Genomic_DNA"/>
</dbReference>
<dbReference type="Pfam" id="PF00534">
    <property type="entry name" value="Glycos_transf_1"/>
    <property type="match status" value="1"/>
</dbReference>
<organism evidence="5 6">
    <name type="scientific">Rubripirellula obstinata</name>
    <dbReference type="NCBI Taxonomy" id="406547"/>
    <lineage>
        <taxon>Bacteria</taxon>
        <taxon>Pseudomonadati</taxon>
        <taxon>Planctomycetota</taxon>
        <taxon>Planctomycetia</taxon>
        <taxon>Pirellulales</taxon>
        <taxon>Pirellulaceae</taxon>
        <taxon>Rubripirellula</taxon>
    </lineage>
</organism>
<sequence length="441" mass="48297">MQSKESVPPRIVFLTAGAAGMYCGSCMNDNAVAKALIGQGVDCLLQPIYTPIRTDQISIASDQVFFGGIEVYLAQKFRWARKLPSPLRRLLNSPSLIRLVTRRTGSTDPILLGQLTTSMLRGTDGNQASEVQRLVDWLADEIQPDAIVLSNLLIGGALPAIRQRLPDVRIAVMLQGDDIFLDHLPQPYQSEAMELCRNLVSHVDHFITHSQFYSDKMGDRFEIPNSKRVEFPLTIDTSPFDGLPDRVAADSHSTGNTPAFKLGYLARIAPEKGLHHLVEAFLSLADQTNIELHVAGWLGEHNQDYFDALKSKVHAAGLTDRFFHHGSPSLAEKVALLGSLDVFSVPTDYHDPKGLFVLESLAAGVPVIQPHHGAFAELINKTGGGVTYPPGDLEAFVAAIKAMMDDSMVRGNYGTTGRSRVLENHRTEQTAKRLTDLLLSG</sequence>
<dbReference type="PANTHER" id="PTHR12526">
    <property type="entry name" value="GLYCOSYLTRANSFERASE"/>
    <property type="match status" value="1"/>
</dbReference>
<evidence type="ECO:0000313" key="6">
    <source>
        <dbReference type="Proteomes" id="UP000322699"/>
    </source>
</evidence>
<protein>
    <submittedName>
        <fullName evidence="5">2-deoxystreptamine glucosyltransferase</fullName>
        <ecNumber evidence="5">2.4.1.284</ecNumber>
    </submittedName>
</protein>
<keyword evidence="6" id="KW-1185">Reference proteome</keyword>